<dbReference type="GO" id="GO:0005737">
    <property type="term" value="C:cytoplasm"/>
    <property type="evidence" value="ECO:0007669"/>
    <property type="project" value="TreeGrafter"/>
</dbReference>
<dbReference type="Gene3D" id="3.40.50.300">
    <property type="entry name" value="P-loop containing nucleotide triphosphate hydrolases"/>
    <property type="match status" value="1"/>
</dbReference>
<evidence type="ECO:0000313" key="6">
    <source>
        <dbReference type="EMBL" id="CAD0359971.1"/>
    </source>
</evidence>
<dbReference type="EMBL" id="LR828253">
    <property type="protein sequence ID" value="CAD0359971.1"/>
    <property type="molecule type" value="Genomic_DNA"/>
</dbReference>
<evidence type="ECO:0000256" key="2">
    <source>
        <dbReference type="ARBA" id="ARBA00022723"/>
    </source>
</evidence>
<dbReference type="PANTHER" id="PTHR11086:SF18">
    <property type="entry name" value="DEOXYCYTIDYLATE DEAMINASE"/>
    <property type="match status" value="1"/>
</dbReference>
<dbReference type="PROSITE" id="PS51747">
    <property type="entry name" value="CYT_DCMP_DEAMINASES_2"/>
    <property type="match status" value="1"/>
</dbReference>
<keyword evidence="4" id="KW-0862">Zinc</keyword>
<name>A0A6V7F8Z5_9XANT</name>
<dbReference type="GO" id="GO:0008270">
    <property type="term" value="F:zinc ion binding"/>
    <property type="evidence" value="ECO:0007669"/>
    <property type="project" value="InterPro"/>
</dbReference>
<dbReference type="InterPro" id="IPR016193">
    <property type="entry name" value="Cytidine_deaminase-like"/>
</dbReference>
<dbReference type="InterPro" id="IPR002125">
    <property type="entry name" value="CMP_dCMP_dom"/>
</dbReference>
<evidence type="ECO:0000256" key="4">
    <source>
        <dbReference type="ARBA" id="ARBA00022833"/>
    </source>
</evidence>
<dbReference type="InterPro" id="IPR016192">
    <property type="entry name" value="APOBEC/CMP_deaminase_Zn-bd"/>
</dbReference>
<sequence length="406" mass="44676">MEAIAIHRTAEHANVEIPDIVPDRVAYIIDQLKNPKEVALLRAVYKNLFFMIGVLASYEGRKRNLKMSGELAERLMARDRKESDANGQQLEKTLHQADFFISNAHNNYDSRAVALRRFVGLIHGDNGLTPTPKERGMFAAFTAGLRSACLSRQVGAAIMSADGSLISTGCNDVPRAGGGLYEAGSNDQRCFFQNGFCHNDHHKDALKQDISRILVDGGLDVAIANKLADAIKKETRIGSLIEFSRAVHAEMDAIVSVARQGTAKVAGAIMFTTTYPCHNCARHIVAAGIKIVYFIEPYEKSLASDLHNDSITHDPITEPGWDAFDSTQKVAFIQFEGVSPKKYSEFFQGTARKDLSGKAVKHKPLADKQMNEFLDDYKELETRVISRLHGLAKIPAPEIIPPPTAA</sequence>
<gene>
    <name evidence="6" type="ORF">CFBP8129_44320</name>
</gene>
<dbReference type="Gene3D" id="3.40.140.10">
    <property type="entry name" value="Cytidine Deaminase, domain 2"/>
    <property type="match status" value="1"/>
</dbReference>
<reference evidence="6" key="1">
    <citation type="submission" date="2020-07" db="EMBL/GenBank/DDBJ databases">
        <authorList>
            <person name="Pothier F. J."/>
        </authorList>
    </citation>
    <scope>NUCLEOTIDE SEQUENCE</scope>
    <source>
        <strain evidence="6">CFBP 8129</strain>
    </source>
</reference>
<dbReference type="PROSITE" id="PS00903">
    <property type="entry name" value="CYT_DCMP_DEAMINASES_1"/>
    <property type="match status" value="1"/>
</dbReference>
<feature type="domain" description="CMP/dCMP-type deaminase" evidence="5">
    <location>
        <begin position="131"/>
        <end position="305"/>
    </location>
</feature>
<evidence type="ECO:0000259" key="5">
    <source>
        <dbReference type="PROSITE" id="PS51747"/>
    </source>
</evidence>
<accession>A0A6V7F8Z5</accession>
<dbReference type="PANTHER" id="PTHR11086">
    <property type="entry name" value="DEOXYCYTIDYLATE DEAMINASE-RELATED"/>
    <property type="match status" value="1"/>
</dbReference>
<proteinExistence type="inferred from homology"/>
<organism evidence="6">
    <name type="scientific">Xanthomonas hortorum pv. gardneri</name>
    <dbReference type="NCBI Taxonomy" id="2754056"/>
    <lineage>
        <taxon>Bacteria</taxon>
        <taxon>Pseudomonadati</taxon>
        <taxon>Pseudomonadota</taxon>
        <taxon>Gammaproteobacteria</taxon>
        <taxon>Lysobacterales</taxon>
        <taxon>Lysobacteraceae</taxon>
        <taxon>Xanthomonas</taxon>
    </lineage>
</organism>
<dbReference type="InterPro" id="IPR015517">
    <property type="entry name" value="dCMP_deaminase-rel"/>
</dbReference>
<keyword evidence="2" id="KW-0479">Metal-binding</keyword>
<comment type="similarity">
    <text evidence="1">Belongs to the cytidine and deoxycytidylate deaminase family.</text>
</comment>
<dbReference type="EMBL" id="LR828253">
    <property type="protein sequence ID" value="CAD0359966.1"/>
    <property type="molecule type" value="Genomic_DNA"/>
</dbReference>
<evidence type="ECO:0000256" key="1">
    <source>
        <dbReference type="ARBA" id="ARBA00006576"/>
    </source>
</evidence>
<protein>
    <recommendedName>
        <fullName evidence="5">CMP/dCMP-type deaminase domain-containing protein</fullName>
    </recommendedName>
</protein>
<keyword evidence="3" id="KW-0378">Hydrolase</keyword>
<dbReference type="NCBIfam" id="NF041025">
    <property type="entry name" value="antiphage_deaminase"/>
    <property type="match status" value="1"/>
</dbReference>
<evidence type="ECO:0000256" key="3">
    <source>
        <dbReference type="ARBA" id="ARBA00022801"/>
    </source>
</evidence>
<dbReference type="Pfam" id="PF00383">
    <property type="entry name" value="dCMP_cyt_deam_1"/>
    <property type="match status" value="1"/>
</dbReference>
<dbReference type="AlphaFoldDB" id="A0A6V7F8Z5"/>
<dbReference type="GO" id="GO:0004132">
    <property type="term" value="F:dCMP deaminase activity"/>
    <property type="evidence" value="ECO:0007669"/>
    <property type="project" value="TreeGrafter"/>
</dbReference>
<dbReference type="InterPro" id="IPR027417">
    <property type="entry name" value="P-loop_NTPase"/>
</dbReference>
<dbReference type="SUPFAM" id="SSF53927">
    <property type="entry name" value="Cytidine deaminase-like"/>
    <property type="match status" value="1"/>
</dbReference>